<evidence type="ECO:0000313" key="2">
    <source>
        <dbReference type="EMBL" id="TDF93343.1"/>
    </source>
</evidence>
<accession>A0A4R5KDN5</accession>
<dbReference type="PANTHER" id="PTHR46865">
    <property type="entry name" value="OXIDOREDUCTASE-RELATED"/>
    <property type="match status" value="1"/>
</dbReference>
<evidence type="ECO:0000259" key="1">
    <source>
        <dbReference type="Pfam" id="PF01494"/>
    </source>
</evidence>
<reference evidence="2 3" key="1">
    <citation type="submission" date="2019-03" db="EMBL/GenBank/DDBJ databases">
        <title>Whole genome sequence of Arthrobacter sp JH1-1.</title>
        <authorList>
            <person name="Trinh H.N."/>
        </authorList>
    </citation>
    <scope>NUCLEOTIDE SEQUENCE [LARGE SCALE GENOMIC DNA]</scope>
    <source>
        <strain evidence="2 3">JH1-1</strain>
    </source>
</reference>
<evidence type="ECO:0000313" key="3">
    <source>
        <dbReference type="Proteomes" id="UP000295511"/>
    </source>
</evidence>
<protein>
    <submittedName>
        <fullName evidence="2">FAD-dependent oxidoreductase</fullName>
    </submittedName>
</protein>
<dbReference type="EMBL" id="SMRU01000019">
    <property type="protein sequence ID" value="TDF93343.1"/>
    <property type="molecule type" value="Genomic_DNA"/>
</dbReference>
<dbReference type="PRINTS" id="PR00420">
    <property type="entry name" value="RNGMNOXGNASE"/>
</dbReference>
<dbReference type="Pfam" id="PF01494">
    <property type="entry name" value="FAD_binding_3"/>
    <property type="match status" value="1"/>
</dbReference>
<keyword evidence="3" id="KW-1185">Reference proteome</keyword>
<dbReference type="SUPFAM" id="SSF51905">
    <property type="entry name" value="FAD/NAD(P)-binding domain"/>
    <property type="match status" value="1"/>
</dbReference>
<dbReference type="PANTHER" id="PTHR46865:SF2">
    <property type="entry name" value="MONOOXYGENASE"/>
    <property type="match status" value="1"/>
</dbReference>
<comment type="caution">
    <text evidence="2">The sequence shown here is derived from an EMBL/GenBank/DDBJ whole genome shotgun (WGS) entry which is preliminary data.</text>
</comment>
<dbReference type="GO" id="GO:0071949">
    <property type="term" value="F:FAD binding"/>
    <property type="evidence" value="ECO:0007669"/>
    <property type="project" value="InterPro"/>
</dbReference>
<dbReference type="OrthoDB" id="3356051at2"/>
<proteinExistence type="predicted"/>
<dbReference type="InterPro" id="IPR002938">
    <property type="entry name" value="FAD-bd"/>
</dbReference>
<dbReference type="Proteomes" id="UP000295511">
    <property type="component" value="Unassembled WGS sequence"/>
</dbReference>
<dbReference type="RefSeq" id="WP_133205231.1">
    <property type="nucleotide sequence ID" value="NZ_SMRU01000019.1"/>
</dbReference>
<dbReference type="Gene3D" id="3.30.9.10">
    <property type="entry name" value="D-Amino Acid Oxidase, subunit A, domain 2"/>
    <property type="match status" value="1"/>
</dbReference>
<gene>
    <name evidence="2" type="ORF">E1809_15965</name>
</gene>
<dbReference type="InterPro" id="IPR036188">
    <property type="entry name" value="FAD/NAD-bd_sf"/>
</dbReference>
<dbReference type="AlphaFoldDB" id="A0A4R5KDN5"/>
<dbReference type="InterPro" id="IPR051704">
    <property type="entry name" value="FAD_aromatic-hydroxylase"/>
</dbReference>
<dbReference type="Gene3D" id="3.50.50.60">
    <property type="entry name" value="FAD/NAD(P)-binding domain"/>
    <property type="match status" value="1"/>
</dbReference>
<organism evidence="2 3">
    <name type="scientific">Arthrobacter terricola</name>
    <dbReference type="NCBI Taxonomy" id="2547396"/>
    <lineage>
        <taxon>Bacteria</taxon>
        <taxon>Bacillati</taxon>
        <taxon>Actinomycetota</taxon>
        <taxon>Actinomycetes</taxon>
        <taxon>Micrococcales</taxon>
        <taxon>Micrococcaceae</taxon>
        <taxon>Arthrobacter</taxon>
    </lineage>
</organism>
<feature type="domain" description="FAD-binding" evidence="1">
    <location>
        <begin position="2"/>
        <end position="295"/>
    </location>
</feature>
<sequence length="399" mass="43128">MRVLISGASIAGPTAAYWLCRAGHSVTVIERASGPRTTGGHAVDLFTPALNILDRMGVLSEVLARDTGTTSGIFFAPGLKRPLKADIERFIHAISEHHVEIMRDDLSAILTAATGNDVEYLFGDTITALSPDTGEVSFDHAPPRTFDAIIGADGLHSNVRRLVFGAEEQFSSFLGANLAVFSLPKVLGLDRRILAYLDVGRLAATYSARHLSDARALFLFRTESPAAYDRHDVPAQKNLLRAAFTGLDSQVDRWLEELQNTEAFYFDAITQLSLDTWSRGRVTLVGDAGYCPGAVVGGSTSLAIVGAYVLAGELTQASNDYIRAFAAAEREMLAYVQGSRSLARHTARILVPANQAQVWALVHGTRLISRLPAPLARAAARFSNQGLRLADSMKLKDYS</sequence>
<name>A0A4R5KDN5_9MICC</name>